<reference evidence="3 4" key="1">
    <citation type="submission" date="2018-08" db="EMBL/GenBank/DDBJ databases">
        <title>A genome reference for cultivated species of the human gut microbiota.</title>
        <authorList>
            <person name="Zou Y."/>
            <person name="Xue W."/>
            <person name="Luo G."/>
        </authorList>
    </citation>
    <scope>NUCLEOTIDE SEQUENCE [LARGE SCALE GENOMIC DNA]</scope>
    <source>
        <strain evidence="2 4">AF26-4BH</strain>
        <strain evidence="1 3">TF05-5AC</strain>
    </source>
</reference>
<dbReference type="AlphaFoldDB" id="A0A3E3IF26"/>
<dbReference type="Proteomes" id="UP000260812">
    <property type="component" value="Unassembled WGS sequence"/>
</dbReference>
<evidence type="ECO:0000313" key="1">
    <source>
        <dbReference type="EMBL" id="RGE56874.1"/>
    </source>
</evidence>
<dbReference type="EMBL" id="QVLU01000033">
    <property type="protein sequence ID" value="RGE65667.1"/>
    <property type="molecule type" value="Genomic_DNA"/>
</dbReference>
<sequence>MPHFFQLWKILVLSVLISLLQKKWKEKSMLQEASSAGLAVCPGLLINTAITRPYGNTQKRAICFSKKIRLWHTTARPAIRQ</sequence>
<proteinExistence type="predicted"/>
<dbReference type="Proteomes" id="UP000261166">
    <property type="component" value="Unassembled WGS sequence"/>
</dbReference>
<dbReference type="EMBL" id="QVLV01000020">
    <property type="protein sequence ID" value="RGE56874.1"/>
    <property type="molecule type" value="Genomic_DNA"/>
</dbReference>
<comment type="caution">
    <text evidence="2">The sequence shown here is derived from an EMBL/GenBank/DDBJ whole genome shotgun (WGS) entry which is preliminary data.</text>
</comment>
<accession>A0A3E3IF26</accession>
<name>A0A3E3IF26_9FIRM</name>
<organism evidence="2 4">
    <name type="scientific">Eisenbergiella massiliensis</name>
    <dbReference type="NCBI Taxonomy" id="1720294"/>
    <lineage>
        <taxon>Bacteria</taxon>
        <taxon>Bacillati</taxon>
        <taxon>Bacillota</taxon>
        <taxon>Clostridia</taxon>
        <taxon>Lachnospirales</taxon>
        <taxon>Lachnospiraceae</taxon>
        <taxon>Eisenbergiella</taxon>
    </lineage>
</organism>
<evidence type="ECO:0000313" key="4">
    <source>
        <dbReference type="Proteomes" id="UP000261166"/>
    </source>
</evidence>
<gene>
    <name evidence="2" type="ORF">DWY69_25460</name>
    <name evidence="1" type="ORF">DXC51_22200</name>
</gene>
<evidence type="ECO:0000313" key="2">
    <source>
        <dbReference type="EMBL" id="RGE65667.1"/>
    </source>
</evidence>
<keyword evidence="3" id="KW-1185">Reference proteome</keyword>
<protein>
    <submittedName>
        <fullName evidence="2">Uncharacterized protein</fullName>
    </submittedName>
</protein>
<evidence type="ECO:0000313" key="3">
    <source>
        <dbReference type="Proteomes" id="UP000260812"/>
    </source>
</evidence>